<evidence type="ECO:0000313" key="4">
    <source>
        <dbReference type="EMBL" id="CAB4221533.1"/>
    </source>
</evidence>
<accession>A0A6J5PCY6</accession>
<evidence type="ECO:0000313" key="1">
    <source>
        <dbReference type="EMBL" id="CAB4163841.1"/>
    </source>
</evidence>
<protein>
    <submittedName>
        <fullName evidence="2">Uncharacterized protein</fullName>
    </submittedName>
</protein>
<gene>
    <name evidence="3" type="ORF">UFOVP1146_197</name>
    <name evidence="4" type="ORF">UFOVP1638_368</name>
    <name evidence="1" type="ORF">UFOVP812_110</name>
    <name evidence="2" type="ORF">UFOVP818_33</name>
</gene>
<dbReference type="EMBL" id="LR796758">
    <property type="protein sequence ID" value="CAB4163841.1"/>
    <property type="molecule type" value="Genomic_DNA"/>
</dbReference>
<reference evidence="2" key="1">
    <citation type="submission" date="2020-04" db="EMBL/GenBank/DDBJ databases">
        <authorList>
            <person name="Chiriac C."/>
            <person name="Salcher M."/>
            <person name="Ghai R."/>
            <person name="Kavagutti S V."/>
        </authorList>
    </citation>
    <scope>NUCLEOTIDE SEQUENCE</scope>
</reference>
<evidence type="ECO:0000313" key="3">
    <source>
        <dbReference type="EMBL" id="CAB4186851.1"/>
    </source>
</evidence>
<dbReference type="EMBL" id="LR796776">
    <property type="protein sequence ID" value="CAB4165414.1"/>
    <property type="molecule type" value="Genomic_DNA"/>
</dbReference>
<name>A0A6J5PCY6_9CAUD</name>
<dbReference type="EMBL" id="LR797502">
    <property type="protein sequence ID" value="CAB4221533.1"/>
    <property type="molecule type" value="Genomic_DNA"/>
</dbReference>
<dbReference type="EMBL" id="LR797099">
    <property type="protein sequence ID" value="CAB4186851.1"/>
    <property type="molecule type" value="Genomic_DNA"/>
</dbReference>
<proteinExistence type="predicted"/>
<evidence type="ECO:0000313" key="2">
    <source>
        <dbReference type="EMBL" id="CAB4165414.1"/>
    </source>
</evidence>
<sequence length="63" mass="7366">MTGVISMFEVTVRENKKYEDETFEFDTFEEVGEFWKEVVSVEGSDAQILVRFAPRTRVNAELE</sequence>
<organism evidence="2">
    <name type="scientific">uncultured Caudovirales phage</name>
    <dbReference type="NCBI Taxonomy" id="2100421"/>
    <lineage>
        <taxon>Viruses</taxon>
        <taxon>Duplodnaviria</taxon>
        <taxon>Heunggongvirae</taxon>
        <taxon>Uroviricota</taxon>
        <taxon>Caudoviricetes</taxon>
        <taxon>Peduoviridae</taxon>
        <taxon>Maltschvirus</taxon>
        <taxon>Maltschvirus maltsch</taxon>
    </lineage>
</organism>